<comment type="caution">
    <text evidence="1">The sequence shown here is derived from an EMBL/GenBank/DDBJ whole genome shotgun (WGS) entry which is preliminary data.</text>
</comment>
<dbReference type="AlphaFoldDB" id="A0A3M7RLP3"/>
<keyword evidence="2" id="KW-1185">Reference proteome</keyword>
<proteinExistence type="predicted"/>
<evidence type="ECO:0000313" key="1">
    <source>
        <dbReference type="EMBL" id="RNA24228.1"/>
    </source>
</evidence>
<protein>
    <submittedName>
        <fullName evidence="1">Uncharacterized protein</fullName>
    </submittedName>
</protein>
<dbReference type="Proteomes" id="UP000276133">
    <property type="component" value="Unassembled WGS sequence"/>
</dbReference>
<dbReference type="EMBL" id="REGN01003155">
    <property type="protein sequence ID" value="RNA24228.1"/>
    <property type="molecule type" value="Genomic_DNA"/>
</dbReference>
<gene>
    <name evidence="1" type="ORF">BpHYR1_049809</name>
</gene>
<accession>A0A3M7RLP3</accession>
<sequence length="126" mass="15153">MVLLPFCLGKIEKLDIFNFFEFEILNYFSSFFYKKSTIFIPLVLFLKSIKETKLQKNSIPKRFIRSNFRQSKETFIVTINLQKKADRMSRIYNPSSNIQFSTNSDTFTIFSLPKNFYTFHEKNHEF</sequence>
<reference evidence="1 2" key="1">
    <citation type="journal article" date="2018" name="Sci. Rep.">
        <title>Genomic signatures of local adaptation to the degree of environmental predictability in rotifers.</title>
        <authorList>
            <person name="Franch-Gras L."/>
            <person name="Hahn C."/>
            <person name="Garcia-Roger E.M."/>
            <person name="Carmona M.J."/>
            <person name="Serra M."/>
            <person name="Gomez A."/>
        </authorList>
    </citation>
    <scope>NUCLEOTIDE SEQUENCE [LARGE SCALE GENOMIC DNA]</scope>
    <source>
        <strain evidence="1">HYR1</strain>
    </source>
</reference>
<evidence type="ECO:0000313" key="2">
    <source>
        <dbReference type="Proteomes" id="UP000276133"/>
    </source>
</evidence>
<name>A0A3M7RLP3_BRAPC</name>
<organism evidence="1 2">
    <name type="scientific">Brachionus plicatilis</name>
    <name type="common">Marine rotifer</name>
    <name type="synonym">Brachionus muelleri</name>
    <dbReference type="NCBI Taxonomy" id="10195"/>
    <lineage>
        <taxon>Eukaryota</taxon>
        <taxon>Metazoa</taxon>
        <taxon>Spiralia</taxon>
        <taxon>Gnathifera</taxon>
        <taxon>Rotifera</taxon>
        <taxon>Eurotatoria</taxon>
        <taxon>Monogononta</taxon>
        <taxon>Pseudotrocha</taxon>
        <taxon>Ploima</taxon>
        <taxon>Brachionidae</taxon>
        <taxon>Brachionus</taxon>
    </lineage>
</organism>